<evidence type="ECO:0000313" key="2">
    <source>
        <dbReference type="Proteomes" id="UP000095283"/>
    </source>
</evidence>
<accession>A0A1I7WYV5</accession>
<dbReference type="Proteomes" id="UP000095283">
    <property type="component" value="Unplaced"/>
</dbReference>
<feature type="region of interest" description="Disordered" evidence="1">
    <location>
        <begin position="19"/>
        <end position="39"/>
    </location>
</feature>
<proteinExistence type="predicted"/>
<dbReference type="WBParaSite" id="Hba_10373">
    <property type="protein sequence ID" value="Hba_10373"/>
    <property type="gene ID" value="Hba_10373"/>
</dbReference>
<evidence type="ECO:0000256" key="1">
    <source>
        <dbReference type="SAM" id="MobiDB-lite"/>
    </source>
</evidence>
<evidence type="ECO:0000313" key="3">
    <source>
        <dbReference type="WBParaSite" id="Hba_10373"/>
    </source>
</evidence>
<dbReference type="AlphaFoldDB" id="A0A1I7WYV5"/>
<keyword evidence="2" id="KW-1185">Reference proteome</keyword>
<protein>
    <submittedName>
        <fullName evidence="3">Transposase</fullName>
    </submittedName>
</protein>
<reference evidence="3" key="1">
    <citation type="submission" date="2016-11" db="UniProtKB">
        <authorList>
            <consortium name="WormBaseParasite"/>
        </authorList>
    </citation>
    <scope>IDENTIFICATION</scope>
</reference>
<name>A0A1I7WYV5_HETBA</name>
<organism evidence="2 3">
    <name type="scientific">Heterorhabditis bacteriophora</name>
    <name type="common">Entomopathogenic nematode worm</name>
    <dbReference type="NCBI Taxonomy" id="37862"/>
    <lineage>
        <taxon>Eukaryota</taxon>
        <taxon>Metazoa</taxon>
        <taxon>Ecdysozoa</taxon>
        <taxon>Nematoda</taxon>
        <taxon>Chromadorea</taxon>
        <taxon>Rhabditida</taxon>
        <taxon>Rhabditina</taxon>
        <taxon>Rhabditomorpha</taxon>
        <taxon>Strongyloidea</taxon>
        <taxon>Heterorhabditidae</taxon>
        <taxon>Heterorhabditis</taxon>
    </lineage>
</organism>
<sequence>MKSSYLCCYLSELEQSRHQESHLRNKLKEKAAARDDIKDKERNAAKLKALLS</sequence>